<gene>
    <name evidence="9" type="ORF">Ccrd_000493</name>
</gene>
<comment type="caution">
    <text evidence="9">The sequence shown here is derived from an EMBL/GenBank/DDBJ whole genome shotgun (WGS) entry which is preliminary data.</text>
</comment>
<name>A0A103XV07_CYNCS</name>
<dbReference type="Pfam" id="PF00067">
    <property type="entry name" value="p450"/>
    <property type="match status" value="2"/>
</dbReference>
<dbReference type="InterPro" id="IPR002401">
    <property type="entry name" value="Cyt_P450_E_grp-I"/>
</dbReference>
<evidence type="ECO:0000313" key="10">
    <source>
        <dbReference type="Proteomes" id="UP000243975"/>
    </source>
</evidence>
<dbReference type="PANTHER" id="PTHR24286:SF217">
    <property type="entry name" value="OS07G0520300 PROTEIN"/>
    <property type="match status" value="1"/>
</dbReference>
<dbReference type="PANTHER" id="PTHR24286">
    <property type="entry name" value="CYTOCHROME P450 26"/>
    <property type="match status" value="1"/>
</dbReference>
<dbReference type="GO" id="GO:0005506">
    <property type="term" value="F:iron ion binding"/>
    <property type="evidence" value="ECO:0007669"/>
    <property type="project" value="InterPro"/>
</dbReference>
<keyword evidence="3 7" id="KW-0479">Metal-binding</keyword>
<comment type="subcellular location">
    <subcellularLocation>
        <location evidence="1">Membrane</location>
        <topology evidence="1">Single-pass membrane protein</topology>
    </subcellularLocation>
</comment>
<accession>A0A103XV07</accession>
<evidence type="ECO:0000256" key="3">
    <source>
        <dbReference type="ARBA" id="ARBA00022723"/>
    </source>
</evidence>
<keyword evidence="6 7" id="KW-0408">Iron</keyword>
<keyword evidence="4" id="KW-1133">Transmembrane helix</keyword>
<keyword evidence="10" id="KW-1185">Reference proteome</keyword>
<dbReference type="GO" id="GO:0016705">
    <property type="term" value="F:oxidoreductase activity, acting on paired donors, with incorporation or reduction of molecular oxygen"/>
    <property type="evidence" value="ECO:0007669"/>
    <property type="project" value="InterPro"/>
</dbReference>
<dbReference type="InterPro" id="IPR001128">
    <property type="entry name" value="Cyt_P450"/>
</dbReference>
<evidence type="ECO:0000256" key="2">
    <source>
        <dbReference type="ARBA" id="ARBA00022692"/>
    </source>
</evidence>
<evidence type="ECO:0000256" key="4">
    <source>
        <dbReference type="ARBA" id="ARBA00022989"/>
    </source>
</evidence>
<keyword evidence="2" id="KW-0812">Transmembrane</keyword>
<feature type="binding site" description="axial binding residue" evidence="7">
    <location>
        <position position="115"/>
    </location>
    <ligand>
        <name>heme</name>
        <dbReference type="ChEBI" id="CHEBI:30413"/>
    </ligand>
    <ligandPart>
        <name>Fe</name>
        <dbReference type="ChEBI" id="CHEBI:18248"/>
    </ligandPart>
</feature>
<evidence type="ECO:0000256" key="7">
    <source>
        <dbReference type="PIRSR" id="PIRSR602401-1"/>
    </source>
</evidence>
<dbReference type="Proteomes" id="UP000243975">
    <property type="component" value="Unassembled WGS sequence"/>
</dbReference>
<organism evidence="9 10">
    <name type="scientific">Cynara cardunculus var. scolymus</name>
    <name type="common">Globe artichoke</name>
    <name type="synonym">Cynara scolymus</name>
    <dbReference type="NCBI Taxonomy" id="59895"/>
    <lineage>
        <taxon>Eukaryota</taxon>
        <taxon>Viridiplantae</taxon>
        <taxon>Streptophyta</taxon>
        <taxon>Embryophyta</taxon>
        <taxon>Tracheophyta</taxon>
        <taxon>Spermatophyta</taxon>
        <taxon>Magnoliopsida</taxon>
        <taxon>eudicotyledons</taxon>
        <taxon>Gunneridae</taxon>
        <taxon>Pentapetalae</taxon>
        <taxon>asterids</taxon>
        <taxon>campanulids</taxon>
        <taxon>Asterales</taxon>
        <taxon>Asteraceae</taxon>
        <taxon>Carduoideae</taxon>
        <taxon>Cardueae</taxon>
        <taxon>Carduinae</taxon>
        <taxon>Cynara</taxon>
    </lineage>
</organism>
<comment type="cofactor">
    <cofactor evidence="7">
        <name>heme</name>
        <dbReference type="ChEBI" id="CHEBI:30413"/>
    </cofactor>
</comment>
<dbReference type="GO" id="GO:0020037">
    <property type="term" value="F:heme binding"/>
    <property type="evidence" value="ECO:0007669"/>
    <property type="project" value="InterPro"/>
</dbReference>
<dbReference type="InterPro" id="IPR036396">
    <property type="entry name" value="Cyt_P450_sf"/>
</dbReference>
<dbReference type="GO" id="GO:0016020">
    <property type="term" value="C:membrane"/>
    <property type="evidence" value="ECO:0007669"/>
    <property type="project" value="UniProtKB-SubCell"/>
</dbReference>
<comment type="similarity">
    <text evidence="8">Belongs to the cytochrome P450 family.</text>
</comment>
<evidence type="ECO:0000256" key="8">
    <source>
        <dbReference type="RuleBase" id="RU000461"/>
    </source>
</evidence>
<sequence length="177" mass="20219">MKYTWRVASETMRINPPVIISFRRTVQDIEYGGYMIPKGWQVRQITHKNKHVIENTIEKTAYLNLHTVLLCSSMTHMDNNIFQNPTTFNPTRFEKTAPSPPPFSFVAFGAGPRMCPGAELAKMETLAMIHRLVTQFTWVLLDKDEPFKRIPMPEFDKGLSVQIKPIKAASTSSEATM</sequence>
<evidence type="ECO:0000256" key="1">
    <source>
        <dbReference type="ARBA" id="ARBA00004167"/>
    </source>
</evidence>
<evidence type="ECO:0000313" key="9">
    <source>
        <dbReference type="EMBL" id="KVH97384.1"/>
    </source>
</evidence>
<reference evidence="9 10" key="1">
    <citation type="journal article" date="2016" name="Sci. Rep.">
        <title>The genome sequence of the outbreeding globe artichoke constructed de novo incorporating a phase-aware low-pass sequencing strategy of F1 progeny.</title>
        <authorList>
            <person name="Scaglione D."/>
            <person name="Reyes-Chin-Wo S."/>
            <person name="Acquadro A."/>
            <person name="Froenicke L."/>
            <person name="Portis E."/>
            <person name="Beitel C."/>
            <person name="Tirone M."/>
            <person name="Mauro R."/>
            <person name="Lo Monaco A."/>
            <person name="Mauromicale G."/>
            <person name="Faccioli P."/>
            <person name="Cattivelli L."/>
            <person name="Rieseberg L."/>
            <person name="Michelmore R."/>
            <person name="Lanteri S."/>
        </authorList>
    </citation>
    <scope>NUCLEOTIDE SEQUENCE [LARGE SCALE GENOMIC DNA]</scope>
    <source>
        <strain evidence="9">2C</strain>
    </source>
</reference>
<dbReference type="GO" id="GO:0016125">
    <property type="term" value="P:sterol metabolic process"/>
    <property type="evidence" value="ECO:0007669"/>
    <property type="project" value="TreeGrafter"/>
</dbReference>
<keyword evidence="5 8" id="KW-0560">Oxidoreductase</keyword>
<proteinExistence type="inferred from homology"/>
<dbReference type="PRINTS" id="PR00463">
    <property type="entry name" value="EP450I"/>
</dbReference>
<dbReference type="PROSITE" id="PS00086">
    <property type="entry name" value="CYTOCHROME_P450"/>
    <property type="match status" value="1"/>
</dbReference>
<protein>
    <submittedName>
        <fullName evidence="9">Cytochrome P450</fullName>
    </submittedName>
</protein>
<dbReference type="Gene3D" id="1.10.630.10">
    <property type="entry name" value="Cytochrome P450"/>
    <property type="match status" value="1"/>
</dbReference>
<keyword evidence="8" id="KW-0503">Monooxygenase</keyword>
<dbReference type="Gramene" id="KVH97384">
    <property type="protein sequence ID" value="KVH97384"/>
    <property type="gene ID" value="Ccrd_000493"/>
</dbReference>
<dbReference type="GO" id="GO:0004497">
    <property type="term" value="F:monooxygenase activity"/>
    <property type="evidence" value="ECO:0007669"/>
    <property type="project" value="UniProtKB-KW"/>
</dbReference>
<evidence type="ECO:0000256" key="6">
    <source>
        <dbReference type="ARBA" id="ARBA00023004"/>
    </source>
</evidence>
<keyword evidence="7 8" id="KW-0349">Heme</keyword>
<dbReference type="SUPFAM" id="SSF48264">
    <property type="entry name" value="Cytochrome P450"/>
    <property type="match status" value="1"/>
</dbReference>
<dbReference type="OMA" id="TRYEERN"/>
<evidence type="ECO:0000256" key="5">
    <source>
        <dbReference type="ARBA" id="ARBA00023002"/>
    </source>
</evidence>
<dbReference type="InterPro" id="IPR017972">
    <property type="entry name" value="Cyt_P450_CS"/>
</dbReference>
<dbReference type="EMBL" id="LEKV01003833">
    <property type="protein sequence ID" value="KVH97384.1"/>
    <property type="molecule type" value="Genomic_DNA"/>
</dbReference>
<dbReference type="AlphaFoldDB" id="A0A103XV07"/>
<keyword evidence="4" id="KW-0472">Membrane</keyword>